<organism evidence="2">
    <name type="scientific">Arundo donax</name>
    <name type="common">Giant reed</name>
    <name type="synonym">Donax arundinaceus</name>
    <dbReference type="NCBI Taxonomy" id="35708"/>
    <lineage>
        <taxon>Eukaryota</taxon>
        <taxon>Viridiplantae</taxon>
        <taxon>Streptophyta</taxon>
        <taxon>Embryophyta</taxon>
        <taxon>Tracheophyta</taxon>
        <taxon>Spermatophyta</taxon>
        <taxon>Magnoliopsida</taxon>
        <taxon>Liliopsida</taxon>
        <taxon>Poales</taxon>
        <taxon>Poaceae</taxon>
        <taxon>PACMAD clade</taxon>
        <taxon>Arundinoideae</taxon>
        <taxon>Arundineae</taxon>
        <taxon>Arundo</taxon>
    </lineage>
</organism>
<proteinExistence type="predicted"/>
<feature type="region of interest" description="Disordered" evidence="1">
    <location>
        <begin position="1"/>
        <end position="46"/>
    </location>
</feature>
<dbReference type="AlphaFoldDB" id="A0A0A8XUI2"/>
<feature type="compositionally biased region" description="Low complexity" evidence="1">
    <location>
        <begin position="16"/>
        <end position="27"/>
    </location>
</feature>
<accession>A0A0A8XUI2</accession>
<dbReference type="EMBL" id="GBRH01281472">
    <property type="protein sequence ID" value="JAD16423.1"/>
    <property type="molecule type" value="Transcribed_RNA"/>
</dbReference>
<protein>
    <submittedName>
        <fullName evidence="2">Uncharacterized protein</fullName>
    </submittedName>
</protein>
<evidence type="ECO:0000313" key="2">
    <source>
        <dbReference type="EMBL" id="JAD16423.1"/>
    </source>
</evidence>
<feature type="compositionally biased region" description="Basic and acidic residues" evidence="1">
    <location>
        <begin position="1"/>
        <end position="12"/>
    </location>
</feature>
<reference evidence="2" key="1">
    <citation type="submission" date="2014-09" db="EMBL/GenBank/DDBJ databases">
        <authorList>
            <person name="Magalhaes I.L.F."/>
            <person name="Oliveira U."/>
            <person name="Santos F.R."/>
            <person name="Vidigal T.H.D.A."/>
            <person name="Brescovit A.D."/>
            <person name="Santos A.J."/>
        </authorList>
    </citation>
    <scope>NUCLEOTIDE SEQUENCE</scope>
    <source>
        <tissue evidence="2">Shoot tissue taken approximately 20 cm above the soil surface</tissue>
    </source>
</reference>
<name>A0A0A8XUI2_ARUDO</name>
<evidence type="ECO:0000256" key="1">
    <source>
        <dbReference type="SAM" id="MobiDB-lite"/>
    </source>
</evidence>
<reference evidence="2" key="2">
    <citation type="journal article" date="2015" name="Data Brief">
        <title>Shoot transcriptome of the giant reed, Arundo donax.</title>
        <authorList>
            <person name="Barrero R.A."/>
            <person name="Guerrero F.D."/>
            <person name="Moolhuijzen P."/>
            <person name="Goolsby J.A."/>
            <person name="Tidwell J."/>
            <person name="Bellgard S.E."/>
            <person name="Bellgard M.I."/>
        </authorList>
    </citation>
    <scope>NUCLEOTIDE SEQUENCE</scope>
    <source>
        <tissue evidence="2">Shoot tissue taken approximately 20 cm above the soil surface</tissue>
    </source>
</reference>
<feature type="compositionally biased region" description="Basic and acidic residues" evidence="1">
    <location>
        <begin position="29"/>
        <end position="46"/>
    </location>
</feature>
<sequence length="46" mass="5277">MMKGLPDDDRWGPWRSTTAHSSASSGGMTEREARRQWRRDTRGVVT</sequence>